<dbReference type="InterPro" id="IPR000210">
    <property type="entry name" value="BTB/POZ_dom"/>
</dbReference>
<dbReference type="PROSITE" id="PS50097">
    <property type="entry name" value="BTB"/>
    <property type="match status" value="1"/>
</dbReference>
<protein>
    <recommendedName>
        <fullName evidence="1">BTB domain-containing protein</fullName>
    </recommendedName>
</protein>
<keyword evidence="3" id="KW-1185">Reference proteome</keyword>
<sequence>MADHSQERPLHELLSRDMVDIYVGPENTHWILHEKLLCYRSRFFRKIFYYDNKTAKYKNHTYGVPEEEDGPFRLFVGWLYSEQVPPARHEEDLAWLFDLYLMGEKWEIKSLQLDVLEAVRQYYHDNDTWPELRRVQYIYANTAPESPMRELLMQCVARMLVLREDGLPAHWEKALRHNGPLAVDIILCVQKWHALEADRVPDVREESVMSFVDELEHRAEVIGCPFGHEEKLVHGATTRGWGSGRRVGEREN</sequence>
<gene>
    <name evidence="2" type="ORF">K470DRAFT_282814</name>
</gene>
<dbReference type="EMBL" id="MU005996">
    <property type="protein sequence ID" value="KAF2859232.1"/>
    <property type="molecule type" value="Genomic_DNA"/>
</dbReference>
<dbReference type="InterPro" id="IPR011333">
    <property type="entry name" value="SKP1/BTB/POZ_sf"/>
</dbReference>
<evidence type="ECO:0000313" key="2">
    <source>
        <dbReference type="EMBL" id="KAF2859232.1"/>
    </source>
</evidence>
<dbReference type="Proteomes" id="UP000799421">
    <property type="component" value="Unassembled WGS sequence"/>
</dbReference>
<organism evidence="2 3">
    <name type="scientific">Piedraia hortae CBS 480.64</name>
    <dbReference type="NCBI Taxonomy" id="1314780"/>
    <lineage>
        <taxon>Eukaryota</taxon>
        <taxon>Fungi</taxon>
        <taxon>Dikarya</taxon>
        <taxon>Ascomycota</taxon>
        <taxon>Pezizomycotina</taxon>
        <taxon>Dothideomycetes</taxon>
        <taxon>Dothideomycetidae</taxon>
        <taxon>Capnodiales</taxon>
        <taxon>Piedraiaceae</taxon>
        <taxon>Piedraia</taxon>
    </lineage>
</organism>
<name>A0A6A7BW03_9PEZI</name>
<accession>A0A6A7BW03</accession>
<dbReference type="AlphaFoldDB" id="A0A6A7BW03"/>
<feature type="domain" description="BTB" evidence="1">
    <location>
        <begin position="19"/>
        <end position="88"/>
    </location>
</feature>
<proteinExistence type="predicted"/>
<evidence type="ECO:0000259" key="1">
    <source>
        <dbReference type="PROSITE" id="PS50097"/>
    </source>
</evidence>
<evidence type="ECO:0000313" key="3">
    <source>
        <dbReference type="Proteomes" id="UP000799421"/>
    </source>
</evidence>
<dbReference type="PANTHER" id="PTHR47843">
    <property type="entry name" value="BTB DOMAIN-CONTAINING PROTEIN-RELATED"/>
    <property type="match status" value="1"/>
</dbReference>
<dbReference type="PANTHER" id="PTHR47843:SF2">
    <property type="entry name" value="BTB DOMAIN-CONTAINING PROTEIN"/>
    <property type="match status" value="1"/>
</dbReference>
<dbReference type="Gene3D" id="3.30.710.10">
    <property type="entry name" value="Potassium Channel Kv1.1, Chain A"/>
    <property type="match status" value="1"/>
</dbReference>
<dbReference type="OrthoDB" id="1022638at2759"/>
<dbReference type="SUPFAM" id="SSF54695">
    <property type="entry name" value="POZ domain"/>
    <property type="match status" value="1"/>
</dbReference>
<reference evidence="2" key="1">
    <citation type="journal article" date="2020" name="Stud. Mycol.">
        <title>101 Dothideomycetes genomes: a test case for predicting lifestyles and emergence of pathogens.</title>
        <authorList>
            <person name="Haridas S."/>
            <person name="Albert R."/>
            <person name="Binder M."/>
            <person name="Bloem J."/>
            <person name="Labutti K."/>
            <person name="Salamov A."/>
            <person name="Andreopoulos B."/>
            <person name="Baker S."/>
            <person name="Barry K."/>
            <person name="Bills G."/>
            <person name="Bluhm B."/>
            <person name="Cannon C."/>
            <person name="Castanera R."/>
            <person name="Culley D."/>
            <person name="Daum C."/>
            <person name="Ezra D."/>
            <person name="Gonzalez J."/>
            <person name="Henrissat B."/>
            <person name="Kuo A."/>
            <person name="Liang C."/>
            <person name="Lipzen A."/>
            <person name="Lutzoni F."/>
            <person name="Magnuson J."/>
            <person name="Mondo S."/>
            <person name="Nolan M."/>
            <person name="Ohm R."/>
            <person name="Pangilinan J."/>
            <person name="Park H.-J."/>
            <person name="Ramirez L."/>
            <person name="Alfaro M."/>
            <person name="Sun H."/>
            <person name="Tritt A."/>
            <person name="Yoshinaga Y."/>
            <person name="Zwiers L.-H."/>
            <person name="Turgeon B."/>
            <person name="Goodwin S."/>
            <person name="Spatafora J."/>
            <person name="Crous P."/>
            <person name="Grigoriev I."/>
        </authorList>
    </citation>
    <scope>NUCLEOTIDE SEQUENCE</scope>
    <source>
        <strain evidence="2">CBS 480.64</strain>
    </source>
</reference>